<dbReference type="VEuPathDB" id="FungiDB:VP01_157g2"/>
<dbReference type="EMBL" id="LAVV01006370">
    <property type="protein sequence ID" value="KNZ60283.1"/>
    <property type="molecule type" value="Genomic_DNA"/>
</dbReference>
<organism evidence="1 2">
    <name type="scientific">Puccinia sorghi</name>
    <dbReference type="NCBI Taxonomy" id="27349"/>
    <lineage>
        <taxon>Eukaryota</taxon>
        <taxon>Fungi</taxon>
        <taxon>Dikarya</taxon>
        <taxon>Basidiomycota</taxon>
        <taxon>Pucciniomycotina</taxon>
        <taxon>Pucciniomycetes</taxon>
        <taxon>Pucciniales</taxon>
        <taxon>Pucciniaceae</taxon>
        <taxon>Puccinia</taxon>
    </lineage>
</organism>
<name>A0A0L6VHQ1_9BASI</name>
<dbReference type="AlphaFoldDB" id="A0A0L6VHQ1"/>
<evidence type="ECO:0000313" key="2">
    <source>
        <dbReference type="Proteomes" id="UP000037035"/>
    </source>
</evidence>
<reference evidence="1 2" key="1">
    <citation type="submission" date="2015-08" db="EMBL/GenBank/DDBJ databases">
        <title>Next Generation Sequencing and Analysis of the Genome of Puccinia sorghi L Schw, the Causal Agent of Maize Common Rust.</title>
        <authorList>
            <person name="Rochi L."/>
            <person name="Burguener G."/>
            <person name="Darino M."/>
            <person name="Turjanski A."/>
            <person name="Kreff E."/>
            <person name="Dieguez M.J."/>
            <person name="Sacco F."/>
        </authorList>
    </citation>
    <scope>NUCLEOTIDE SEQUENCE [LARGE SCALE GENOMIC DNA]</scope>
    <source>
        <strain evidence="1 2">RO10H11247</strain>
    </source>
</reference>
<evidence type="ECO:0000313" key="1">
    <source>
        <dbReference type="EMBL" id="KNZ60283.1"/>
    </source>
</evidence>
<dbReference type="Proteomes" id="UP000037035">
    <property type="component" value="Unassembled WGS sequence"/>
</dbReference>
<keyword evidence="2" id="KW-1185">Reference proteome</keyword>
<proteinExistence type="predicted"/>
<sequence>MFCVALFQSKKKMRRRLLRGIFDQPWIMMNRTSHAVLRQSGICAYDQLKQPAELTAISQQTLRRAQLILTRITREFGPASCNDTNPRDSFLHCKLSGTCILTRNGSSPQTRLTSSTMSVPVIIIILQRKRERENTALTIMKTYA</sequence>
<gene>
    <name evidence="1" type="ORF">VP01_157g2</name>
</gene>
<accession>A0A0L6VHQ1</accession>
<comment type="caution">
    <text evidence="1">The sequence shown here is derived from an EMBL/GenBank/DDBJ whole genome shotgun (WGS) entry which is preliminary data.</text>
</comment>
<protein>
    <submittedName>
        <fullName evidence="1">Uncharacterized protein</fullName>
    </submittedName>
</protein>